<evidence type="ECO:0000256" key="1">
    <source>
        <dbReference type="ARBA" id="ARBA00022729"/>
    </source>
</evidence>
<dbReference type="Gramene" id="CDO98585">
    <property type="protein sequence ID" value="CDO98585"/>
    <property type="gene ID" value="GSCOC_T00022736001"/>
</dbReference>
<dbReference type="SMART" id="SM00108">
    <property type="entry name" value="B_lectin"/>
    <property type="match status" value="1"/>
</dbReference>
<dbReference type="Gene3D" id="3.30.200.20">
    <property type="entry name" value="Phosphorylase Kinase, domain 1"/>
    <property type="match status" value="1"/>
</dbReference>
<dbReference type="SUPFAM" id="SSF51110">
    <property type="entry name" value="alpha-D-mannose-specific plant lectins"/>
    <property type="match status" value="1"/>
</dbReference>
<dbReference type="Pfam" id="PF01453">
    <property type="entry name" value="B_lectin"/>
    <property type="match status" value="1"/>
</dbReference>
<keyword evidence="1" id="KW-0732">Signal</keyword>
<accession>A0A068TQI4</accession>
<keyword evidence="7" id="KW-1185">Reference proteome</keyword>
<evidence type="ECO:0000256" key="4">
    <source>
        <dbReference type="SAM" id="Phobius"/>
    </source>
</evidence>
<gene>
    <name evidence="6" type="ORF">GSCOC_T00022736001</name>
</gene>
<sequence>MTCIFRKKIGEKNLGYCNDTIIPRIYITEIAQKFESYTFVNSKFEPLVIYCTTLLLEIKFLSFLEKKNRTINASIKLLEMLKFHVLCFLIQKLDFSSYTGIARMISSSNRNLVTFSCIIAYFVAKKYSVSGAKDTLGVSESLKLHNGEILESSNKRYRFLSDHSSSFLVIQFVYLNHSINVWAANSYLAAPAMSRISAITMNESGRLEVYGHGNSDAAVFTVNAEQKVMIGKTSATLLDNGNLVLRSRSGHTVWQSFDYPSHHTWLSSGMKLGISLLSQRSTTCCLQRAASGPSLAPSPGSPSFPVGPSLAPASGSPSFPVGPSRSPAPGSTSLPPGPPSGRKKSKNLRVKPYVVGAAIATFLVSLVLLFWCCKLQKRKGNHRKFMRPGRPQLDDKGDDESLFFSFTSIEIATDHFSEENKLGQGGFGPVFKVS</sequence>
<dbReference type="InParanoid" id="A0A068TQI4"/>
<evidence type="ECO:0000313" key="6">
    <source>
        <dbReference type="EMBL" id="CDO98585.1"/>
    </source>
</evidence>
<evidence type="ECO:0000256" key="3">
    <source>
        <dbReference type="SAM" id="MobiDB-lite"/>
    </source>
</evidence>
<evidence type="ECO:0000256" key="2">
    <source>
        <dbReference type="ARBA" id="ARBA00023180"/>
    </source>
</evidence>
<dbReference type="InterPro" id="IPR036426">
    <property type="entry name" value="Bulb-type_lectin_dom_sf"/>
</dbReference>
<dbReference type="PROSITE" id="PS50927">
    <property type="entry name" value="BULB_LECTIN"/>
    <property type="match status" value="1"/>
</dbReference>
<dbReference type="EMBL" id="HG739086">
    <property type="protein sequence ID" value="CDO98585.1"/>
    <property type="molecule type" value="Genomic_DNA"/>
</dbReference>
<feature type="region of interest" description="Disordered" evidence="3">
    <location>
        <begin position="289"/>
        <end position="345"/>
    </location>
</feature>
<dbReference type="PANTHER" id="PTHR32444">
    <property type="entry name" value="BULB-TYPE LECTIN DOMAIN-CONTAINING PROTEIN"/>
    <property type="match status" value="1"/>
</dbReference>
<protein>
    <recommendedName>
        <fullName evidence="5">Bulb-type lectin domain-containing protein</fullName>
    </recommendedName>
</protein>
<keyword evidence="4" id="KW-1133">Transmembrane helix</keyword>
<dbReference type="PANTHER" id="PTHR32444:SF247">
    <property type="entry name" value="OS01G0958200 PROTEIN"/>
    <property type="match status" value="1"/>
</dbReference>
<dbReference type="InterPro" id="IPR001480">
    <property type="entry name" value="Bulb-type_lectin_dom"/>
</dbReference>
<dbReference type="AlphaFoldDB" id="A0A068TQI4"/>
<feature type="transmembrane region" description="Helical" evidence="4">
    <location>
        <begin position="353"/>
        <end position="373"/>
    </location>
</feature>
<dbReference type="Gene3D" id="2.90.10.10">
    <property type="entry name" value="Bulb-type lectin domain"/>
    <property type="match status" value="1"/>
</dbReference>
<reference evidence="7" key="1">
    <citation type="journal article" date="2014" name="Science">
        <title>The coffee genome provides insight into the convergent evolution of caffeine biosynthesis.</title>
        <authorList>
            <person name="Denoeud F."/>
            <person name="Carretero-Paulet L."/>
            <person name="Dereeper A."/>
            <person name="Droc G."/>
            <person name="Guyot R."/>
            <person name="Pietrella M."/>
            <person name="Zheng C."/>
            <person name="Alberti A."/>
            <person name="Anthony F."/>
            <person name="Aprea G."/>
            <person name="Aury J.M."/>
            <person name="Bento P."/>
            <person name="Bernard M."/>
            <person name="Bocs S."/>
            <person name="Campa C."/>
            <person name="Cenci A."/>
            <person name="Combes M.C."/>
            <person name="Crouzillat D."/>
            <person name="Da Silva C."/>
            <person name="Daddiego L."/>
            <person name="De Bellis F."/>
            <person name="Dussert S."/>
            <person name="Garsmeur O."/>
            <person name="Gayraud T."/>
            <person name="Guignon V."/>
            <person name="Jahn K."/>
            <person name="Jamilloux V."/>
            <person name="Joet T."/>
            <person name="Labadie K."/>
            <person name="Lan T."/>
            <person name="Leclercq J."/>
            <person name="Lepelley M."/>
            <person name="Leroy T."/>
            <person name="Li L.T."/>
            <person name="Librado P."/>
            <person name="Lopez L."/>
            <person name="Munoz A."/>
            <person name="Noel B."/>
            <person name="Pallavicini A."/>
            <person name="Perrotta G."/>
            <person name="Poncet V."/>
            <person name="Pot D."/>
            <person name="Priyono X."/>
            <person name="Rigoreau M."/>
            <person name="Rouard M."/>
            <person name="Rozas J."/>
            <person name="Tranchant-Dubreuil C."/>
            <person name="VanBuren R."/>
            <person name="Zhang Q."/>
            <person name="Andrade A.C."/>
            <person name="Argout X."/>
            <person name="Bertrand B."/>
            <person name="de Kochko A."/>
            <person name="Graziosi G."/>
            <person name="Henry R.J."/>
            <person name="Jayarama X."/>
            <person name="Ming R."/>
            <person name="Nagai C."/>
            <person name="Rounsley S."/>
            <person name="Sankoff D."/>
            <person name="Giuliano G."/>
            <person name="Albert V.A."/>
            <person name="Wincker P."/>
            <person name="Lashermes P."/>
        </authorList>
    </citation>
    <scope>NUCLEOTIDE SEQUENCE [LARGE SCALE GENOMIC DNA]</scope>
    <source>
        <strain evidence="7">cv. DH200-94</strain>
    </source>
</reference>
<keyword evidence="4" id="KW-0472">Membrane</keyword>
<feature type="domain" description="Bulb-type lectin" evidence="5">
    <location>
        <begin position="135"/>
        <end position="258"/>
    </location>
</feature>
<dbReference type="STRING" id="49390.A0A068TQI4"/>
<proteinExistence type="predicted"/>
<evidence type="ECO:0000259" key="5">
    <source>
        <dbReference type="PROSITE" id="PS50927"/>
    </source>
</evidence>
<organism evidence="6 7">
    <name type="scientific">Coffea canephora</name>
    <name type="common">Robusta coffee</name>
    <dbReference type="NCBI Taxonomy" id="49390"/>
    <lineage>
        <taxon>Eukaryota</taxon>
        <taxon>Viridiplantae</taxon>
        <taxon>Streptophyta</taxon>
        <taxon>Embryophyta</taxon>
        <taxon>Tracheophyta</taxon>
        <taxon>Spermatophyta</taxon>
        <taxon>Magnoliopsida</taxon>
        <taxon>eudicotyledons</taxon>
        <taxon>Gunneridae</taxon>
        <taxon>Pentapetalae</taxon>
        <taxon>asterids</taxon>
        <taxon>lamiids</taxon>
        <taxon>Gentianales</taxon>
        <taxon>Rubiaceae</taxon>
        <taxon>Ixoroideae</taxon>
        <taxon>Gardenieae complex</taxon>
        <taxon>Bertiereae - Coffeeae clade</taxon>
        <taxon>Coffeeae</taxon>
        <taxon>Coffea</taxon>
    </lineage>
</organism>
<dbReference type="OrthoDB" id="1740133at2759"/>
<keyword evidence="2" id="KW-0325">Glycoprotein</keyword>
<evidence type="ECO:0000313" key="7">
    <source>
        <dbReference type="Proteomes" id="UP000295252"/>
    </source>
</evidence>
<feature type="compositionally biased region" description="Low complexity" evidence="3">
    <location>
        <begin position="289"/>
        <end position="318"/>
    </location>
</feature>
<dbReference type="Proteomes" id="UP000295252">
    <property type="component" value="Chromosome VI"/>
</dbReference>
<keyword evidence="4" id="KW-0812">Transmembrane</keyword>
<name>A0A068TQI4_COFCA</name>